<organism evidence="3 4">
    <name type="scientific">Capronia epimyces CBS 606.96</name>
    <dbReference type="NCBI Taxonomy" id="1182542"/>
    <lineage>
        <taxon>Eukaryota</taxon>
        <taxon>Fungi</taxon>
        <taxon>Dikarya</taxon>
        <taxon>Ascomycota</taxon>
        <taxon>Pezizomycotina</taxon>
        <taxon>Eurotiomycetes</taxon>
        <taxon>Chaetothyriomycetidae</taxon>
        <taxon>Chaetothyriales</taxon>
        <taxon>Herpotrichiellaceae</taxon>
        <taxon>Capronia</taxon>
    </lineage>
</organism>
<dbReference type="OrthoDB" id="5407715at2759"/>
<dbReference type="EMBL" id="AMGY01000012">
    <property type="protein sequence ID" value="EXJ76870.1"/>
    <property type="molecule type" value="Genomic_DNA"/>
</dbReference>
<evidence type="ECO:0000313" key="3">
    <source>
        <dbReference type="EMBL" id="EXJ76870.1"/>
    </source>
</evidence>
<dbReference type="CDD" id="cd05188">
    <property type="entry name" value="MDR"/>
    <property type="match status" value="1"/>
</dbReference>
<dbReference type="GO" id="GO:0005739">
    <property type="term" value="C:mitochondrion"/>
    <property type="evidence" value="ECO:0007669"/>
    <property type="project" value="TreeGrafter"/>
</dbReference>
<evidence type="ECO:0000313" key="4">
    <source>
        <dbReference type="Proteomes" id="UP000019478"/>
    </source>
</evidence>
<comment type="caution">
    <text evidence="3">The sequence shown here is derived from an EMBL/GenBank/DDBJ whole genome shotgun (WGS) entry which is preliminary data.</text>
</comment>
<dbReference type="InterPro" id="IPR036291">
    <property type="entry name" value="NAD(P)-bd_dom_sf"/>
</dbReference>
<dbReference type="Pfam" id="PF08240">
    <property type="entry name" value="ADH_N"/>
    <property type="match status" value="1"/>
</dbReference>
<dbReference type="GeneID" id="19174595"/>
<evidence type="ECO:0000259" key="1">
    <source>
        <dbReference type="Pfam" id="PF00107"/>
    </source>
</evidence>
<dbReference type="STRING" id="1182542.W9XHR6"/>
<dbReference type="SUPFAM" id="SSF50129">
    <property type="entry name" value="GroES-like"/>
    <property type="match status" value="1"/>
</dbReference>
<dbReference type="HOGENOM" id="CLU_026673_0_0_1"/>
<name>W9XHR6_9EURO</name>
<protein>
    <submittedName>
        <fullName evidence="3">Uncharacterized protein</fullName>
    </submittedName>
</protein>
<sequence>MSETHVAAVLEAVGQPLSLKTLPIPQAVTGSATVRVLATALSPNSKDVFSGCFGPLGVRTPVTPSAACIGRIHSVGPDATSLKPGQLVFTDFWTPSRDDPDNSILAGYMGGADQLEAVWNQGTFAQYASVPLERVWSLNESLLCDSQKYTPAELVYLGNLCIAFAGLLDINVRPGDSVIAAPATGTFGGAAVHAAIALGARVIACGRNEQMLARMADAFGPSGRLTTVTLSGNVEIDTTAIKSAAGGKGADKYIDFSPPRAQGTTHLVSCISALRSNAKASLMGTIFGNVEIPYYPLIKNNISIQGRLMFERHHVDQVLKLLESGHLSLGNRPNSGMRIQTFKLPDIDKAIDEAAKVRGWGEYIVIEP</sequence>
<feature type="domain" description="Alcohol dehydrogenase-like N-terminal" evidence="2">
    <location>
        <begin position="30"/>
        <end position="138"/>
    </location>
</feature>
<dbReference type="InterPro" id="IPR013149">
    <property type="entry name" value="ADH-like_C"/>
</dbReference>
<dbReference type="PANTHER" id="PTHR43677">
    <property type="entry name" value="SHORT-CHAIN DEHYDROGENASE/REDUCTASE"/>
    <property type="match status" value="1"/>
</dbReference>
<dbReference type="GO" id="GO:0016491">
    <property type="term" value="F:oxidoreductase activity"/>
    <property type="evidence" value="ECO:0007669"/>
    <property type="project" value="TreeGrafter"/>
</dbReference>
<dbReference type="Proteomes" id="UP000019478">
    <property type="component" value="Unassembled WGS sequence"/>
</dbReference>
<dbReference type="Gene3D" id="3.90.180.10">
    <property type="entry name" value="Medium-chain alcohol dehydrogenases, catalytic domain"/>
    <property type="match status" value="1"/>
</dbReference>
<dbReference type="eggNOG" id="KOG0023">
    <property type="taxonomic scope" value="Eukaryota"/>
</dbReference>
<dbReference type="InterPro" id="IPR051397">
    <property type="entry name" value="Zn-ADH-like_protein"/>
</dbReference>
<dbReference type="InterPro" id="IPR011032">
    <property type="entry name" value="GroES-like_sf"/>
</dbReference>
<dbReference type="SUPFAM" id="SSF51735">
    <property type="entry name" value="NAD(P)-binding Rossmann-fold domains"/>
    <property type="match status" value="1"/>
</dbReference>
<dbReference type="Gene3D" id="3.40.50.720">
    <property type="entry name" value="NAD(P)-binding Rossmann-like Domain"/>
    <property type="match status" value="1"/>
</dbReference>
<keyword evidence="4" id="KW-1185">Reference proteome</keyword>
<evidence type="ECO:0000259" key="2">
    <source>
        <dbReference type="Pfam" id="PF08240"/>
    </source>
</evidence>
<gene>
    <name evidence="3" type="ORF">A1O3_10515</name>
</gene>
<dbReference type="InterPro" id="IPR013154">
    <property type="entry name" value="ADH-like_N"/>
</dbReference>
<dbReference type="RefSeq" id="XP_007738795.1">
    <property type="nucleotide sequence ID" value="XM_007740605.1"/>
</dbReference>
<dbReference type="PANTHER" id="PTHR43677:SF4">
    <property type="entry name" value="QUINONE OXIDOREDUCTASE-LIKE PROTEIN 2"/>
    <property type="match status" value="1"/>
</dbReference>
<accession>W9XHR6</accession>
<dbReference type="AlphaFoldDB" id="W9XHR6"/>
<reference evidence="3 4" key="1">
    <citation type="submission" date="2013-03" db="EMBL/GenBank/DDBJ databases">
        <title>The Genome Sequence of Capronia epimyces CBS 606.96.</title>
        <authorList>
            <consortium name="The Broad Institute Genomics Platform"/>
            <person name="Cuomo C."/>
            <person name="de Hoog S."/>
            <person name="Gorbushina A."/>
            <person name="Walker B."/>
            <person name="Young S.K."/>
            <person name="Zeng Q."/>
            <person name="Gargeya S."/>
            <person name="Fitzgerald M."/>
            <person name="Haas B."/>
            <person name="Abouelleil A."/>
            <person name="Allen A.W."/>
            <person name="Alvarado L."/>
            <person name="Arachchi H.M."/>
            <person name="Berlin A.M."/>
            <person name="Chapman S.B."/>
            <person name="Gainer-Dewar J."/>
            <person name="Goldberg J."/>
            <person name="Griggs A."/>
            <person name="Gujja S."/>
            <person name="Hansen M."/>
            <person name="Howarth C."/>
            <person name="Imamovic A."/>
            <person name="Ireland A."/>
            <person name="Larimer J."/>
            <person name="McCowan C."/>
            <person name="Murphy C."/>
            <person name="Pearson M."/>
            <person name="Poon T.W."/>
            <person name="Priest M."/>
            <person name="Roberts A."/>
            <person name="Saif S."/>
            <person name="Shea T."/>
            <person name="Sisk P."/>
            <person name="Sykes S."/>
            <person name="Wortman J."/>
            <person name="Nusbaum C."/>
            <person name="Birren B."/>
        </authorList>
    </citation>
    <scope>NUCLEOTIDE SEQUENCE [LARGE SCALE GENOMIC DNA]</scope>
    <source>
        <strain evidence="3 4">CBS 606.96</strain>
    </source>
</reference>
<feature type="domain" description="Alcohol dehydrogenase-like C-terminal" evidence="1">
    <location>
        <begin position="188"/>
        <end position="323"/>
    </location>
</feature>
<dbReference type="Pfam" id="PF00107">
    <property type="entry name" value="ADH_zinc_N"/>
    <property type="match status" value="1"/>
</dbReference>
<proteinExistence type="predicted"/>